<gene>
    <name evidence="2" type="ORF">PENSUB_7259</name>
</gene>
<sequence length="68" mass="7994">MTDSYAEQEARISRAPEYYTSVLSQDAKVTSRKSMELQEAKKDGETEQPKQVTRKYRLHPLDMWVLDE</sequence>
<dbReference type="EMBL" id="MNBE01000639">
    <property type="protein sequence ID" value="OKP01269.1"/>
    <property type="molecule type" value="Genomic_DNA"/>
</dbReference>
<reference evidence="2 3" key="1">
    <citation type="submission" date="2016-10" db="EMBL/GenBank/DDBJ databases">
        <title>Genome sequence of the ascomycete fungus Penicillium subrubescens.</title>
        <authorList>
            <person name="De Vries R.P."/>
            <person name="Peng M."/>
            <person name="Dilokpimol A."/>
            <person name="Hilden K."/>
            <person name="Makela M.R."/>
            <person name="Grigoriev I."/>
            <person name="Riley R."/>
            <person name="Granchi Z."/>
        </authorList>
    </citation>
    <scope>NUCLEOTIDE SEQUENCE [LARGE SCALE GENOMIC DNA]</scope>
    <source>
        <strain evidence="2 3">CBS 132785</strain>
    </source>
</reference>
<protein>
    <submittedName>
        <fullName evidence="2">Uncharacterized protein</fullName>
    </submittedName>
</protein>
<evidence type="ECO:0000256" key="1">
    <source>
        <dbReference type="SAM" id="MobiDB-lite"/>
    </source>
</evidence>
<feature type="compositionally biased region" description="Basic and acidic residues" evidence="1">
    <location>
        <begin position="33"/>
        <end position="48"/>
    </location>
</feature>
<organism evidence="2 3">
    <name type="scientific">Penicillium subrubescens</name>
    <dbReference type="NCBI Taxonomy" id="1316194"/>
    <lineage>
        <taxon>Eukaryota</taxon>
        <taxon>Fungi</taxon>
        <taxon>Dikarya</taxon>
        <taxon>Ascomycota</taxon>
        <taxon>Pezizomycotina</taxon>
        <taxon>Eurotiomycetes</taxon>
        <taxon>Eurotiomycetidae</taxon>
        <taxon>Eurotiales</taxon>
        <taxon>Aspergillaceae</taxon>
        <taxon>Penicillium</taxon>
    </lineage>
</organism>
<feature type="region of interest" description="Disordered" evidence="1">
    <location>
        <begin position="29"/>
        <end position="54"/>
    </location>
</feature>
<comment type="caution">
    <text evidence="2">The sequence shown here is derived from an EMBL/GenBank/DDBJ whole genome shotgun (WGS) entry which is preliminary data.</text>
</comment>
<keyword evidence="3" id="KW-1185">Reference proteome</keyword>
<dbReference type="Proteomes" id="UP000186955">
    <property type="component" value="Unassembled WGS sequence"/>
</dbReference>
<evidence type="ECO:0000313" key="2">
    <source>
        <dbReference type="EMBL" id="OKP01269.1"/>
    </source>
</evidence>
<evidence type="ECO:0000313" key="3">
    <source>
        <dbReference type="Proteomes" id="UP000186955"/>
    </source>
</evidence>
<name>A0A1Q5TM38_9EURO</name>
<proteinExistence type="predicted"/>
<accession>A0A1Q5TM38</accession>
<dbReference type="AlphaFoldDB" id="A0A1Q5TM38"/>